<dbReference type="EMBL" id="CP001337">
    <property type="protein sequence ID" value="ACL24774.1"/>
    <property type="molecule type" value="Genomic_DNA"/>
</dbReference>
<dbReference type="STRING" id="326427.Cagg_1879"/>
<feature type="chain" id="PRO_5002870306" description="Gingipain domain-containing protein" evidence="2">
    <location>
        <begin position="25"/>
        <end position="882"/>
    </location>
</feature>
<accession>B8GBE6</accession>
<dbReference type="Pfam" id="PF01364">
    <property type="entry name" value="Peptidase_C25"/>
    <property type="match status" value="1"/>
</dbReference>
<name>B8GBE6_CHLAD</name>
<dbReference type="InterPro" id="IPR029030">
    <property type="entry name" value="Caspase-like_dom_sf"/>
</dbReference>
<reference evidence="4" key="1">
    <citation type="submission" date="2008-12" db="EMBL/GenBank/DDBJ databases">
        <title>Complete sequence of Chloroflexus aggregans DSM 9485.</title>
        <authorList>
            <consortium name="US DOE Joint Genome Institute"/>
            <person name="Lucas S."/>
            <person name="Copeland A."/>
            <person name="Lapidus A."/>
            <person name="Glavina del Rio T."/>
            <person name="Dalin E."/>
            <person name="Tice H."/>
            <person name="Pitluck S."/>
            <person name="Foster B."/>
            <person name="Larimer F."/>
            <person name="Land M."/>
            <person name="Hauser L."/>
            <person name="Kyrpides N."/>
            <person name="Mikhailova N."/>
            <person name="Bryant D."/>
            <person name="Richardson P."/>
        </authorList>
    </citation>
    <scope>NUCLEOTIDE SEQUENCE</scope>
    <source>
        <strain evidence="4">DSM 9485</strain>
    </source>
</reference>
<evidence type="ECO:0000313" key="4">
    <source>
        <dbReference type="EMBL" id="ACL24774.1"/>
    </source>
</evidence>
<gene>
    <name evidence="4" type="ordered locus">Cagg_1879</name>
</gene>
<evidence type="ECO:0000259" key="3">
    <source>
        <dbReference type="Pfam" id="PF01364"/>
    </source>
</evidence>
<feature type="domain" description="Gingipain" evidence="3">
    <location>
        <begin position="501"/>
        <end position="866"/>
    </location>
</feature>
<dbReference type="eggNOG" id="COG1572">
    <property type="taxonomic scope" value="Bacteria"/>
</dbReference>
<dbReference type="Gene3D" id="3.40.50.10390">
    <property type="entry name" value="Gingipain r, domain 1"/>
    <property type="match status" value="1"/>
</dbReference>
<dbReference type="InterPro" id="IPR001769">
    <property type="entry name" value="Gingipain"/>
</dbReference>
<dbReference type="InterPro" id="IPR029031">
    <property type="entry name" value="Gingipain_N_sf"/>
</dbReference>
<feature type="signal peptide" evidence="2">
    <location>
        <begin position="1"/>
        <end position="24"/>
    </location>
</feature>
<dbReference type="HOGENOM" id="CLU_326456_0_0_0"/>
<evidence type="ECO:0000256" key="1">
    <source>
        <dbReference type="ARBA" id="ARBA00022729"/>
    </source>
</evidence>
<dbReference type="Gene3D" id="3.40.50.1460">
    <property type="match status" value="1"/>
</dbReference>
<dbReference type="Proteomes" id="UP000002508">
    <property type="component" value="Chromosome"/>
</dbReference>
<sequence length="882" mass="95704">MRRFLLYWLTLAAILTGAAPITSAQPSVQLTFHPSANGIEVVWVGSEQSTPQRFWLYLSADTSATPILRSVTDQPLREPLPSPALPVQTFAGETYPPLPQFLPTVPQSPLRLVSEGYQRGVRIALYEIAPRYLADTGPRQALRLTAFIAGASLTPPTTRPSPQLAGVPSPDPLAARQAWTIDVAKEGIQQLDAAVLRDLGLDVQSIPLNRLRLQRNGQVFPLEPVISGSTITALRFYAPPPGDRWSATDRYWLTVETESTTLMSARAAQIQTGDQPAAISISGVWPSDSPTIYESTLPGFDGDHFFSRQIDAAAGSPISTTVTFATALPLAPTDSMSLTFELATLVKHNGNHRLRISTATGWETTVTWNGAGSHRATVSLPSPTRELTLTLDPITGIDRIYLDRIFFIAPAQADFSSTGAIFNGQAGRFAYPITGVSTGTAVYDITDPMQPVRLTFSSSSFADDSPTPRRYLVTGTTTLHAPTIARHQPIDLATPRAARAIYIAPRAFLSELDPLLAHRQEQGWSPIAIAVEDIYAGWSGGEPEPYAIRQFLRYAATTWSTRPEAVILIGDGTSDPRNYLGRGWPNFIPPYLATVDPWLGETACETCFAQLDGDDPTGESFFQPDLWIGRLPVKSVTELRDLVNKLLIYEQSRGVWQRHAVYLADNPDTSGDFAALLDEAVAYQPLHTSFSRVYYDPTGSAGRITDAVLAREQAFTAFNQGAGLLVYAGHGLQFQWAFTQIGISDPFLLNVDNATDLRNAPAFPVVLSMTCLTGAFQHPSFRGTTIDEALVLNPLGGAIATWSSSGFGVAYGHRQLLLGFVAELWSAPSPPLLGQLVAAGVTNLAMSGEAPESLRTFLLLGDPLTPVVARPLYRIDVPLVQR</sequence>
<dbReference type="KEGG" id="cag:Cagg_1879"/>
<keyword evidence="1 2" id="KW-0732">Signal</keyword>
<dbReference type="OrthoDB" id="5929719at2"/>
<keyword evidence="5" id="KW-1185">Reference proteome</keyword>
<dbReference type="GO" id="GO:0008234">
    <property type="term" value="F:cysteine-type peptidase activity"/>
    <property type="evidence" value="ECO:0007669"/>
    <property type="project" value="InterPro"/>
</dbReference>
<evidence type="ECO:0000313" key="5">
    <source>
        <dbReference type="Proteomes" id="UP000002508"/>
    </source>
</evidence>
<dbReference type="RefSeq" id="WP_015940633.1">
    <property type="nucleotide sequence ID" value="NC_011831.1"/>
</dbReference>
<organism evidence="4 5">
    <name type="scientific">Chloroflexus aggregans (strain MD-66 / DSM 9485)</name>
    <dbReference type="NCBI Taxonomy" id="326427"/>
    <lineage>
        <taxon>Bacteria</taxon>
        <taxon>Bacillati</taxon>
        <taxon>Chloroflexota</taxon>
        <taxon>Chloroflexia</taxon>
        <taxon>Chloroflexales</taxon>
        <taxon>Chloroflexineae</taxon>
        <taxon>Chloroflexaceae</taxon>
        <taxon>Chloroflexus</taxon>
    </lineage>
</organism>
<dbReference type="AlphaFoldDB" id="B8GBE6"/>
<protein>
    <recommendedName>
        <fullName evidence="3">Gingipain domain-containing protein</fullName>
    </recommendedName>
</protein>
<dbReference type="GO" id="GO:0006508">
    <property type="term" value="P:proteolysis"/>
    <property type="evidence" value="ECO:0007669"/>
    <property type="project" value="InterPro"/>
</dbReference>
<evidence type="ECO:0000256" key="2">
    <source>
        <dbReference type="SAM" id="SignalP"/>
    </source>
</evidence>
<dbReference type="CDD" id="cd10914">
    <property type="entry name" value="Peptidase_C25_N_1"/>
    <property type="match status" value="1"/>
</dbReference>
<dbReference type="SUPFAM" id="SSF52129">
    <property type="entry name" value="Caspase-like"/>
    <property type="match status" value="1"/>
</dbReference>
<proteinExistence type="predicted"/>